<dbReference type="Proteomes" id="UP000813462">
    <property type="component" value="Unassembled WGS sequence"/>
</dbReference>
<dbReference type="PANTHER" id="PTHR35830:SF1">
    <property type="entry name" value="OS05G0299200 PROTEIN"/>
    <property type="match status" value="1"/>
</dbReference>
<keyword evidence="1" id="KW-0472">Membrane</keyword>
<feature type="transmembrane region" description="Helical" evidence="1">
    <location>
        <begin position="127"/>
        <end position="152"/>
    </location>
</feature>
<sequence>MKSTNPLTHYPLHRFAARTIPPPPLLHAPLKLRFRCAMPRPPNRSRRKPRRLRLNIPSEHSFSSSSSLSTSSDAKLQTVIDLDQLYFSSQSRFQQFLAAGEDAYGDLQTLITLDADRRLVVSCRWSTLRFIGVIVVFGFVVVLGFKVLAGLLRLGSKGGHGSGSYKPVVRRDRSLGGREVVVGTTVERRGGFNARKGFGALSNPLSPAMEEWVSGSKSVSSNWVRGEKKLPKWWPSSVPHSGFPVDLQEYQREANKLIRGEVKLEKPYLTGLFIDGKSWVKVAYFSYFCKVIDLRFATHLLDFQQSWTIEWEERTLASGVRASFGTTNTRDSFYRTSVNFVLNVCSRSPSDSSSIQIDGEDVRQFIAGLAENIGLENFHAARIVSAAVAASTRSRFLQAWALEMQGKHAEAKEELLKICLVFRIFPPEESAPEIEMVARSLEKHLKVEQREFLLNMLVGICGEDGQRSVAEALGLMQSPTGVLDQQ</sequence>
<evidence type="ECO:0000256" key="1">
    <source>
        <dbReference type="SAM" id="Phobius"/>
    </source>
</evidence>
<dbReference type="AlphaFoldDB" id="A0A978V209"/>
<keyword evidence="1" id="KW-0812">Transmembrane</keyword>
<accession>A0A978V209</accession>
<keyword evidence="1" id="KW-1133">Transmembrane helix</keyword>
<protein>
    <submittedName>
        <fullName evidence="2">Uncharacterized protein</fullName>
    </submittedName>
</protein>
<proteinExistence type="predicted"/>
<gene>
    <name evidence="2" type="ORF">FEM48_Zijuj07G0028200</name>
</gene>
<evidence type="ECO:0000313" key="3">
    <source>
        <dbReference type="Proteomes" id="UP000813462"/>
    </source>
</evidence>
<evidence type="ECO:0000313" key="2">
    <source>
        <dbReference type="EMBL" id="KAH7521392.1"/>
    </source>
</evidence>
<reference evidence="2" key="1">
    <citation type="journal article" date="2021" name="Front. Plant Sci.">
        <title>Chromosome-Scale Genome Assembly for Chinese Sour Jujube and Insights Into Its Genome Evolution and Domestication Signature.</title>
        <authorList>
            <person name="Shen L.-Y."/>
            <person name="Luo H."/>
            <person name="Wang X.-L."/>
            <person name="Wang X.-M."/>
            <person name="Qiu X.-J."/>
            <person name="Liu H."/>
            <person name="Zhou S.-S."/>
            <person name="Jia K.-H."/>
            <person name="Nie S."/>
            <person name="Bao Y.-T."/>
            <person name="Zhang R.-G."/>
            <person name="Yun Q.-Z."/>
            <person name="Chai Y.-H."/>
            <person name="Lu J.-Y."/>
            <person name="Li Y."/>
            <person name="Zhao S.-W."/>
            <person name="Mao J.-F."/>
            <person name="Jia S.-G."/>
            <person name="Mao Y.-M."/>
        </authorList>
    </citation>
    <scope>NUCLEOTIDE SEQUENCE</scope>
    <source>
        <strain evidence="2">AT0</strain>
        <tissue evidence="2">Leaf</tissue>
    </source>
</reference>
<dbReference type="EMBL" id="JAEACU010000007">
    <property type="protein sequence ID" value="KAH7521392.1"/>
    <property type="molecule type" value="Genomic_DNA"/>
</dbReference>
<dbReference type="PANTHER" id="PTHR35830">
    <property type="entry name" value="OS05G0299200 PROTEIN"/>
    <property type="match status" value="1"/>
</dbReference>
<name>A0A978V209_ZIZJJ</name>
<organism evidence="2 3">
    <name type="scientific">Ziziphus jujuba var. spinosa</name>
    <dbReference type="NCBI Taxonomy" id="714518"/>
    <lineage>
        <taxon>Eukaryota</taxon>
        <taxon>Viridiplantae</taxon>
        <taxon>Streptophyta</taxon>
        <taxon>Embryophyta</taxon>
        <taxon>Tracheophyta</taxon>
        <taxon>Spermatophyta</taxon>
        <taxon>Magnoliopsida</taxon>
        <taxon>eudicotyledons</taxon>
        <taxon>Gunneridae</taxon>
        <taxon>Pentapetalae</taxon>
        <taxon>rosids</taxon>
        <taxon>fabids</taxon>
        <taxon>Rosales</taxon>
        <taxon>Rhamnaceae</taxon>
        <taxon>Paliureae</taxon>
        <taxon>Ziziphus</taxon>
    </lineage>
</organism>
<comment type="caution">
    <text evidence="2">The sequence shown here is derived from an EMBL/GenBank/DDBJ whole genome shotgun (WGS) entry which is preliminary data.</text>
</comment>